<evidence type="ECO:0000313" key="3">
    <source>
        <dbReference type="EMBL" id="TVU21967.1"/>
    </source>
</evidence>
<dbReference type="SUPFAM" id="SSF50249">
    <property type="entry name" value="Nucleic acid-binding proteins"/>
    <property type="match status" value="3"/>
</dbReference>
<feature type="compositionally biased region" description="Low complexity" evidence="1">
    <location>
        <begin position="408"/>
        <end position="421"/>
    </location>
</feature>
<dbReference type="OrthoDB" id="642880at2759"/>
<feature type="region of interest" description="Disordered" evidence="1">
    <location>
        <begin position="408"/>
        <end position="468"/>
    </location>
</feature>
<organism evidence="3 4">
    <name type="scientific">Eragrostis curvula</name>
    <name type="common">weeping love grass</name>
    <dbReference type="NCBI Taxonomy" id="38414"/>
    <lineage>
        <taxon>Eukaryota</taxon>
        <taxon>Viridiplantae</taxon>
        <taxon>Streptophyta</taxon>
        <taxon>Embryophyta</taxon>
        <taxon>Tracheophyta</taxon>
        <taxon>Spermatophyta</taxon>
        <taxon>Magnoliopsida</taxon>
        <taxon>Liliopsida</taxon>
        <taxon>Poales</taxon>
        <taxon>Poaceae</taxon>
        <taxon>PACMAD clade</taxon>
        <taxon>Chloridoideae</taxon>
        <taxon>Eragrostideae</taxon>
        <taxon>Eragrostidinae</taxon>
        <taxon>Eragrostis</taxon>
    </lineage>
</organism>
<dbReference type="Gramene" id="TVU21967">
    <property type="protein sequence ID" value="TVU21967"/>
    <property type="gene ID" value="EJB05_31639"/>
</dbReference>
<evidence type="ECO:0000313" key="4">
    <source>
        <dbReference type="Proteomes" id="UP000324897"/>
    </source>
</evidence>
<dbReference type="InterPro" id="IPR012340">
    <property type="entry name" value="NA-bd_OB-fold"/>
</dbReference>
<dbReference type="Gene3D" id="2.40.50.140">
    <property type="entry name" value="Nucleic acid-binding proteins"/>
    <property type="match status" value="3"/>
</dbReference>
<feature type="domain" description="Replication protein A 70 kDa DNA-binding subunit B/D first OB fold" evidence="2">
    <location>
        <begin position="8"/>
        <end position="112"/>
    </location>
</feature>
<dbReference type="EMBL" id="RWGY01000026">
    <property type="protein sequence ID" value="TVU21967.1"/>
    <property type="molecule type" value="Genomic_DNA"/>
</dbReference>
<dbReference type="Proteomes" id="UP000324897">
    <property type="component" value="Unassembled WGS sequence"/>
</dbReference>
<accession>A0A5J9UF69</accession>
<dbReference type="InterPro" id="IPR003871">
    <property type="entry name" value="RFA1B/D_OB_1st"/>
</dbReference>
<keyword evidence="4" id="KW-1185">Reference proteome</keyword>
<feature type="compositionally biased region" description="Basic and acidic residues" evidence="1">
    <location>
        <begin position="450"/>
        <end position="468"/>
    </location>
</feature>
<dbReference type="AlphaFoldDB" id="A0A5J9UF69"/>
<protein>
    <recommendedName>
        <fullName evidence="2">Replication protein A 70 kDa DNA-binding subunit B/D first OB fold domain-containing protein</fullName>
    </recommendedName>
</protein>
<dbReference type="Pfam" id="PF02721">
    <property type="entry name" value="DUF223"/>
    <property type="match status" value="1"/>
</dbReference>
<evidence type="ECO:0000259" key="2">
    <source>
        <dbReference type="Pfam" id="PF02721"/>
    </source>
</evidence>
<name>A0A5J9UF69_9POAL</name>
<dbReference type="PANTHER" id="PTHR47165">
    <property type="entry name" value="OS03G0429900 PROTEIN"/>
    <property type="match status" value="1"/>
</dbReference>
<reference evidence="3 4" key="1">
    <citation type="journal article" date="2019" name="Sci. Rep.">
        <title>A high-quality genome of Eragrostis curvula grass provides insights into Poaceae evolution and supports new strategies to enhance forage quality.</title>
        <authorList>
            <person name="Carballo J."/>
            <person name="Santos B.A.C.M."/>
            <person name="Zappacosta D."/>
            <person name="Garbus I."/>
            <person name="Selva J.P."/>
            <person name="Gallo C.A."/>
            <person name="Diaz A."/>
            <person name="Albertini E."/>
            <person name="Caccamo M."/>
            <person name="Echenique V."/>
        </authorList>
    </citation>
    <scope>NUCLEOTIDE SEQUENCE [LARGE SCALE GENOMIC DNA]</scope>
    <source>
        <strain evidence="4">cv. Victoria</strain>
        <tissue evidence="3">Leaf</tissue>
    </source>
</reference>
<proteinExistence type="predicted"/>
<gene>
    <name evidence="3" type="ORF">EJB05_31639</name>
</gene>
<dbReference type="PANTHER" id="PTHR47165:SF3">
    <property type="entry name" value="RETROTRANSPOSON-LIKE PROTEIN"/>
    <property type="match status" value="1"/>
</dbReference>
<sequence>MFSSQDGFTPLSRLALGNQRWRSVRVRISRMWVASNPLTGTKFGLDCLLIDDEGGTMQARAYRWDMERLQQQLVEGKIYALSDFTVRPRLDKYMACSNSLMIVMGEWTVVEEMDEDAYSPIPLHSFEFVDFDDVPCWNGDRSLFIDVIGQIKSIEDIGRTWKWETWSNIPFRNIRLIDLRGEHELNVALFGDLVKGFTAYSTSASKCYLNLEIPEVQKFRASLHGPPISIGRHSCEVQKPINPNELVDSWRTIQQLKNLSAHELQKHIFLCRATLKGIECSKGWWYRSCYCCQKSIRGCICPNNRSSVRWLARYKLNAVMKDDTGTMNVIIFDEPAKELVGGAEAEELIEEVTAEKISAAVRTHRSRVFAVAFENGCFMVKRIFNDDMEQRLGSEMAAADDIDLALQEQGPSASSSYSGSPEVEEENIEMMGLVRKLKRLKTTDEPEQPDETKEEKKVKRLKKSNDAQ</sequence>
<comment type="caution">
    <text evidence="3">The sequence shown here is derived from an EMBL/GenBank/DDBJ whole genome shotgun (WGS) entry which is preliminary data.</text>
</comment>
<dbReference type="CDD" id="cd04480">
    <property type="entry name" value="RPA1_DBD_A_like"/>
    <property type="match status" value="1"/>
</dbReference>
<evidence type="ECO:0000256" key="1">
    <source>
        <dbReference type="SAM" id="MobiDB-lite"/>
    </source>
</evidence>